<protein>
    <recommendedName>
        <fullName evidence="4">Phosphate transport regulator</fullName>
    </recommendedName>
</protein>
<dbReference type="Gene3D" id="1.20.58.220">
    <property type="entry name" value="Phosphate transport system protein phou homolog 2, domain 2"/>
    <property type="match status" value="1"/>
</dbReference>
<name>A0A2S6GJ99_9PSEU</name>
<accession>A0A2S6GJ99</accession>
<proteinExistence type="inferred from homology"/>
<gene>
    <name evidence="2" type="ORF">CLV40_11573</name>
</gene>
<dbReference type="InterPro" id="IPR038078">
    <property type="entry name" value="PhoU-like_sf"/>
</dbReference>
<evidence type="ECO:0000313" key="3">
    <source>
        <dbReference type="Proteomes" id="UP000239203"/>
    </source>
</evidence>
<dbReference type="Pfam" id="PF01865">
    <property type="entry name" value="PhoU_div"/>
    <property type="match status" value="1"/>
</dbReference>
<dbReference type="InterPro" id="IPR052912">
    <property type="entry name" value="UPF0111_domain"/>
</dbReference>
<dbReference type="InterPro" id="IPR018445">
    <property type="entry name" value="Put_Phosphate_transp_reg"/>
</dbReference>
<dbReference type="EMBL" id="PTIX01000015">
    <property type="protein sequence ID" value="PPK65226.1"/>
    <property type="molecule type" value="Genomic_DNA"/>
</dbReference>
<reference evidence="2 3" key="1">
    <citation type="submission" date="2018-02" db="EMBL/GenBank/DDBJ databases">
        <title>Genomic Encyclopedia of Archaeal and Bacterial Type Strains, Phase II (KMG-II): from individual species to whole genera.</title>
        <authorList>
            <person name="Goeker M."/>
        </authorList>
    </citation>
    <scope>NUCLEOTIDE SEQUENCE [LARGE SCALE GENOMIC DNA]</scope>
    <source>
        <strain evidence="2 3">YU 961-1</strain>
    </source>
</reference>
<dbReference type="PANTHER" id="PTHR37298:SF1">
    <property type="entry name" value="UPF0111 PROTEIN YKAA"/>
    <property type="match status" value="1"/>
</dbReference>
<dbReference type="OrthoDB" id="9797568at2"/>
<evidence type="ECO:0008006" key="4">
    <source>
        <dbReference type="Google" id="ProtNLM"/>
    </source>
</evidence>
<comment type="caution">
    <text evidence="2">The sequence shown here is derived from an EMBL/GenBank/DDBJ whole genome shotgun (WGS) entry which is preliminary data.</text>
</comment>
<evidence type="ECO:0000313" key="2">
    <source>
        <dbReference type="EMBL" id="PPK65226.1"/>
    </source>
</evidence>
<dbReference type="PANTHER" id="PTHR37298">
    <property type="entry name" value="UPF0111 PROTEIN YKAA"/>
    <property type="match status" value="1"/>
</dbReference>
<dbReference type="Proteomes" id="UP000239203">
    <property type="component" value="Unassembled WGS sequence"/>
</dbReference>
<dbReference type="AlphaFoldDB" id="A0A2S6GJ99"/>
<evidence type="ECO:0000256" key="1">
    <source>
        <dbReference type="ARBA" id="ARBA00008591"/>
    </source>
</evidence>
<sequence length="214" mass="24258">MTSDDLGCGVRFNPLPKDKTFYELFGKSASHLVDGARLLTGMLDAGSDRAAAAERLKEVEHQCDEVTHEIIRRLNSTFITPFDREDIYRLTGGLDDVMDDMEAAADYITLYRIEELPPEVSDQVEVLRQAADLTAAAMPRLRDMRDLDEYWIEVNRLENHGDKIYRRCLAHLFSGAYDALTVMRLRDVVEQLEAAIDSFETVANIVEQIAVKES</sequence>
<comment type="similarity">
    <text evidence="1">Belongs to the UPF0111 family.</text>
</comment>
<organism evidence="2 3">
    <name type="scientific">Actinokineospora auranticolor</name>
    <dbReference type="NCBI Taxonomy" id="155976"/>
    <lineage>
        <taxon>Bacteria</taxon>
        <taxon>Bacillati</taxon>
        <taxon>Actinomycetota</taxon>
        <taxon>Actinomycetes</taxon>
        <taxon>Pseudonocardiales</taxon>
        <taxon>Pseudonocardiaceae</taxon>
        <taxon>Actinokineospora</taxon>
    </lineage>
</organism>
<keyword evidence="3" id="KW-1185">Reference proteome</keyword>